<dbReference type="AlphaFoldDB" id="A0A1H8YF73"/>
<dbReference type="PROSITE" id="PS50937">
    <property type="entry name" value="HTH_MERR_2"/>
    <property type="match status" value="1"/>
</dbReference>
<dbReference type="InterPro" id="IPR047057">
    <property type="entry name" value="MerR_fam"/>
</dbReference>
<keyword evidence="1 3" id="KW-0238">DNA-binding</keyword>
<dbReference type="SUPFAM" id="SSF55136">
    <property type="entry name" value="Probable bacterial effector-binding domain"/>
    <property type="match status" value="1"/>
</dbReference>
<dbReference type="Pfam" id="PF13411">
    <property type="entry name" value="MerR_1"/>
    <property type="match status" value="1"/>
</dbReference>
<dbReference type="InterPro" id="IPR011256">
    <property type="entry name" value="Reg_factor_effector_dom_sf"/>
</dbReference>
<dbReference type="Pfam" id="PF06445">
    <property type="entry name" value="GyrI-like"/>
    <property type="match status" value="1"/>
</dbReference>
<evidence type="ECO:0000313" key="4">
    <source>
        <dbReference type="Proteomes" id="UP000198582"/>
    </source>
</evidence>
<dbReference type="PANTHER" id="PTHR30204:SF97">
    <property type="entry name" value="MERR FAMILY REGULATORY PROTEIN"/>
    <property type="match status" value="1"/>
</dbReference>
<dbReference type="InterPro" id="IPR010499">
    <property type="entry name" value="AraC_E-bd"/>
</dbReference>
<dbReference type="SMART" id="SM00871">
    <property type="entry name" value="AraC_E_bind"/>
    <property type="match status" value="1"/>
</dbReference>
<reference evidence="3 4" key="1">
    <citation type="submission" date="2016-10" db="EMBL/GenBank/DDBJ databases">
        <authorList>
            <person name="de Groot N.N."/>
        </authorList>
    </citation>
    <scope>NUCLEOTIDE SEQUENCE [LARGE SCALE GENOMIC DNA]</scope>
    <source>
        <strain evidence="3 4">DSM 44993</strain>
    </source>
</reference>
<protein>
    <submittedName>
        <fullName evidence="3">DNA-binding transcriptional regulator, MerR family</fullName>
    </submittedName>
</protein>
<organism evidence="3 4">
    <name type="scientific">Amycolatopsis saalfeldensis</name>
    <dbReference type="NCBI Taxonomy" id="394193"/>
    <lineage>
        <taxon>Bacteria</taxon>
        <taxon>Bacillati</taxon>
        <taxon>Actinomycetota</taxon>
        <taxon>Actinomycetes</taxon>
        <taxon>Pseudonocardiales</taxon>
        <taxon>Pseudonocardiaceae</taxon>
        <taxon>Amycolatopsis</taxon>
    </lineage>
</organism>
<accession>A0A1H8YF73</accession>
<dbReference type="OrthoDB" id="7849865at2"/>
<evidence type="ECO:0000256" key="1">
    <source>
        <dbReference type="ARBA" id="ARBA00023125"/>
    </source>
</evidence>
<keyword evidence="4" id="KW-1185">Reference proteome</keyword>
<dbReference type="RefSeq" id="WP_091622699.1">
    <property type="nucleotide sequence ID" value="NZ_FOEF01000015.1"/>
</dbReference>
<dbReference type="STRING" id="394193.SAMN04489732_11554"/>
<dbReference type="CDD" id="cd01107">
    <property type="entry name" value="HTH_BmrR"/>
    <property type="match status" value="1"/>
</dbReference>
<dbReference type="EMBL" id="FOEF01000015">
    <property type="protein sequence ID" value="SEP50884.1"/>
    <property type="molecule type" value="Genomic_DNA"/>
</dbReference>
<dbReference type="InterPro" id="IPR009061">
    <property type="entry name" value="DNA-bd_dom_put_sf"/>
</dbReference>
<dbReference type="SUPFAM" id="SSF46955">
    <property type="entry name" value="Putative DNA-binding domain"/>
    <property type="match status" value="1"/>
</dbReference>
<dbReference type="InterPro" id="IPR000551">
    <property type="entry name" value="MerR-type_HTH_dom"/>
</dbReference>
<dbReference type="PANTHER" id="PTHR30204">
    <property type="entry name" value="REDOX-CYCLING DRUG-SENSING TRANSCRIPTIONAL ACTIVATOR SOXR"/>
    <property type="match status" value="1"/>
</dbReference>
<dbReference type="InterPro" id="IPR029442">
    <property type="entry name" value="GyrI-like"/>
</dbReference>
<name>A0A1H8YF73_9PSEU</name>
<dbReference type="Proteomes" id="UP000198582">
    <property type="component" value="Unassembled WGS sequence"/>
</dbReference>
<dbReference type="SMART" id="SM00422">
    <property type="entry name" value="HTH_MERR"/>
    <property type="match status" value="1"/>
</dbReference>
<evidence type="ECO:0000259" key="2">
    <source>
        <dbReference type="PROSITE" id="PS50937"/>
    </source>
</evidence>
<dbReference type="Gene3D" id="1.10.1660.10">
    <property type="match status" value="1"/>
</dbReference>
<dbReference type="Gene3D" id="3.20.80.10">
    <property type="entry name" value="Regulatory factor, effector binding domain"/>
    <property type="match status" value="1"/>
</dbReference>
<evidence type="ECO:0000313" key="3">
    <source>
        <dbReference type="EMBL" id="SEP50884.1"/>
    </source>
</evidence>
<gene>
    <name evidence="3" type="ORF">SAMN04489732_11554</name>
</gene>
<feature type="domain" description="HTH merR-type" evidence="2">
    <location>
        <begin position="4"/>
        <end position="74"/>
    </location>
</feature>
<dbReference type="GO" id="GO:0003700">
    <property type="term" value="F:DNA-binding transcription factor activity"/>
    <property type="evidence" value="ECO:0007669"/>
    <property type="project" value="InterPro"/>
</dbReference>
<sequence length="277" mass="29600">MRSSLAIGDFARATHLSVKTLRHYHRIGLLVPAAVDERTGYRYYATEQIPTAQVIRRFRGLDMPLEQVQAVLAAPDVATRNDLIAAHLDRLEDTLARTREAVASLRDLLRDPAEAAPIEITLRTVPAVPAAAVHAEIDLADATPWFEGAIGELRATLAAQGLAGTGPAGGIYATGLFADEHGAGTVFVPCHGPVRPAGRVVPFTVPAAELAVTVHAGGHEDIDRAYGALGAYVAEHALGLDGPIREYYLTGRHDTPDATRWRTAIGWPVFGTGEVTR</sequence>
<dbReference type="GO" id="GO:0003677">
    <property type="term" value="F:DNA binding"/>
    <property type="evidence" value="ECO:0007669"/>
    <property type="project" value="UniProtKB-KW"/>
</dbReference>
<proteinExistence type="predicted"/>